<feature type="transmembrane region" description="Helical" evidence="6">
    <location>
        <begin position="6"/>
        <end position="26"/>
    </location>
</feature>
<dbReference type="InterPro" id="IPR005226">
    <property type="entry name" value="UPF0014_fam"/>
</dbReference>
<dbReference type="EMBL" id="JAAMOZ010000001">
    <property type="protein sequence ID" value="NIH56175.1"/>
    <property type="molecule type" value="Genomic_DNA"/>
</dbReference>
<evidence type="ECO:0000256" key="4">
    <source>
        <dbReference type="ARBA" id="ARBA00022989"/>
    </source>
</evidence>
<accession>A0ABX0SG38</accession>
<comment type="caution">
    <text evidence="7">The sequence shown here is derived from an EMBL/GenBank/DDBJ whole genome shotgun (WGS) entry which is preliminary data.</text>
</comment>
<sequence length="252" mass="26561">MQIDPTWRLAVALVLLTGAAALATYLGRLRMSRQVVLAAVRATLQLAVVSTIIIAAIQQLWSSVLFVMAMFTIGVFTTAGRVGTRAVWPWTALAMASGVLPVLAIVYLTGTTPLNGYSLIPIGSIIVGNTMTAHTLAGRRVFAALRDNIGIYDAVLALGLPRRRAIWMVVEPVAADALIPNLDSTRTVGLVTLPGAFIGVLLGGGTAIQAGASQLLVLLGIMTGQAITVVVADHLICLARLLPPDLRERLRP</sequence>
<feature type="transmembrane region" description="Helical" evidence="6">
    <location>
        <begin position="63"/>
        <end position="80"/>
    </location>
</feature>
<feature type="transmembrane region" description="Helical" evidence="6">
    <location>
        <begin position="87"/>
        <end position="110"/>
    </location>
</feature>
<evidence type="ECO:0000256" key="6">
    <source>
        <dbReference type="SAM" id="Phobius"/>
    </source>
</evidence>
<evidence type="ECO:0000256" key="2">
    <source>
        <dbReference type="ARBA" id="ARBA00005268"/>
    </source>
</evidence>
<evidence type="ECO:0000313" key="8">
    <source>
        <dbReference type="Proteomes" id="UP000749311"/>
    </source>
</evidence>
<dbReference type="Pfam" id="PF03649">
    <property type="entry name" value="UPF0014"/>
    <property type="match status" value="1"/>
</dbReference>
<protein>
    <submittedName>
        <fullName evidence="7">ABC transport system permease protein</fullName>
    </submittedName>
</protein>
<organism evidence="7 8">
    <name type="scientific">Brooklawnia cerclae</name>
    <dbReference type="NCBI Taxonomy" id="349934"/>
    <lineage>
        <taxon>Bacteria</taxon>
        <taxon>Bacillati</taxon>
        <taxon>Actinomycetota</taxon>
        <taxon>Actinomycetes</taxon>
        <taxon>Propionibacteriales</taxon>
        <taxon>Propionibacteriaceae</taxon>
        <taxon>Brooklawnia</taxon>
    </lineage>
</organism>
<evidence type="ECO:0000313" key="7">
    <source>
        <dbReference type="EMBL" id="NIH56175.1"/>
    </source>
</evidence>
<keyword evidence="5 6" id="KW-0472">Membrane</keyword>
<evidence type="ECO:0000256" key="3">
    <source>
        <dbReference type="ARBA" id="ARBA00022692"/>
    </source>
</evidence>
<dbReference type="PANTHER" id="PTHR30028">
    <property type="entry name" value="UPF0014 INNER MEMBRANE PROTEIN YBBM-RELATED"/>
    <property type="match status" value="1"/>
</dbReference>
<comment type="similarity">
    <text evidence="2">Belongs to the UPF0014 family.</text>
</comment>
<reference evidence="7 8" key="1">
    <citation type="submission" date="2020-02" db="EMBL/GenBank/DDBJ databases">
        <title>Sequencing the genomes of 1000 actinobacteria strains.</title>
        <authorList>
            <person name="Klenk H.-P."/>
        </authorList>
    </citation>
    <scope>NUCLEOTIDE SEQUENCE [LARGE SCALE GENOMIC DNA]</scope>
    <source>
        <strain evidence="7 8">DSM 19609</strain>
    </source>
</reference>
<name>A0ABX0SG38_9ACTN</name>
<evidence type="ECO:0000256" key="5">
    <source>
        <dbReference type="ARBA" id="ARBA00023136"/>
    </source>
</evidence>
<keyword evidence="4 6" id="KW-1133">Transmembrane helix</keyword>
<evidence type="ECO:0000256" key="1">
    <source>
        <dbReference type="ARBA" id="ARBA00004141"/>
    </source>
</evidence>
<feature type="transmembrane region" description="Helical" evidence="6">
    <location>
        <begin position="38"/>
        <end position="57"/>
    </location>
</feature>
<feature type="transmembrane region" description="Helical" evidence="6">
    <location>
        <begin position="116"/>
        <end position="137"/>
    </location>
</feature>
<keyword evidence="8" id="KW-1185">Reference proteome</keyword>
<feature type="transmembrane region" description="Helical" evidence="6">
    <location>
        <begin position="216"/>
        <end position="242"/>
    </location>
</feature>
<gene>
    <name evidence="7" type="ORF">FB473_000820</name>
</gene>
<dbReference type="RefSeq" id="WP_341770023.1">
    <property type="nucleotide sequence ID" value="NZ_BAAAOO010000002.1"/>
</dbReference>
<dbReference type="PANTHER" id="PTHR30028:SF0">
    <property type="entry name" value="PROTEIN ALUMINUM SENSITIVE 3"/>
    <property type="match status" value="1"/>
</dbReference>
<proteinExistence type="inferred from homology"/>
<dbReference type="Proteomes" id="UP000749311">
    <property type="component" value="Unassembled WGS sequence"/>
</dbReference>
<comment type="subcellular location">
    <subcellularLocation>
        <location evidence="1">Membrane</location>
        <topology evidence="1">Multi-pass membrane protein</topology>
    </subcellularLocation>
</comment>
<keyword evidence="3 6" id="KW-0812">Transmembrane</keyword>
<feature type="transmembrane region" description="Helical" evidence="6">
    <location>
        <begin position="188"/>
        <end position="210"/>
    </location>
</feature>